<reference evidence="2" key="2">
    <citation type="submission" date="2023-04" db="EMBL/GenBank/DDBJ databases">
        <authorList>
            <person name="Bu L."/>
            <person name="Lu L."/>
            <person name="Laidemitt M.R."/>
            <person name="Zhang S.M."/>
            <person name="Mutuku M."/>
            <person name="Mkoji G."/>
            <person name="Steinauer M."/>
            <person name="Loker E.S."/>
        </authorList>
    </citation>
    <scope>NUCLEOTIDE SEQUENCE</scope>
    <source>
        <strain evidence="2">KasaAsao</strain>
        <tissue evidence="2">Whole Snail</tissue>
    </source>
</reference>
<dbReference type="Proteomes" id="UP001233172">
    <property type="component" value="Unassembled WGS sequence"/>
</dbReference>
<comment type="caution">
    <text evidence="2">The sequence shown here is derived from an EMBL/GenBank/DDBJ whole genome shotgun (WGS) entry which is preliminary data.</text>
</comment>
<feature type="non-terminal residue" evidence="2">
    <location>
        <position position="1"/>
    </location>
</feature>
<reference evidence="2" key="1">
    <citation type="journal article" date="2023" name="PLoS Negl. Trop. Dis.">
        <title>A genome sequence for Biomphalaria pfeifferi, the major vector snail for the human-infecting parasite Schistosoma mansoni.</title>
        <authorList>
            <person name="Bu L."/>
            <person name="Lu L."/>
            <person name="Laidemitt M.R."/>
            <person name="Zhang S.M."/>
            <person name="Mutuku M."/>
            <person name="Mkoji G."/>
            <person name="Steinauer M."/>
            <person name="Loker E.S."/>
        </authorList>
    </citation>
    <scope>NUCLEOTIDE SEQUENCE</scope>
    <source>
        <strain evidence="2">KasaAsao</strain>
    </source>
</reference>
<feature type="compositionally biased region" description="Low complexity" evidence="1">
    <location>
        <begin position="1"/>
        <end position="20"/>
    </location>
</feature>
<proteinExistence type="predicted"/>
<name>A0AAD8BKT7_BIOPF</name>
<keyword evidence="3" id="KW-1185">Reference proteome</keyword>
<feature type="compositionally biased region" description="Basic and acidic residues" evidence="1">
    <location>
        <begin position="24"/>
        <end position="34"/>
    </location>
</feature>
<gene>
    <name evidence="2" type="ORF">Bpfe_014176</name>
</gene>
<accession>A0AAD8BKT7</accession>
<evidence type="ECO:0000313" key="2">
    <source>
        <dbReference type="EMBL" id="KAK0056396.1"/>
    </source>
</evidence>
<evidence type="ECO:0000256" key="1">
    <source>
        <dbReference type="SAM" id="MobiDB-lite"/>
    </source>
</evidence>
<sequence length="65" mass="7171">PLSDSSGHRSASSGNGNRSKGQNRGHEHWRSAEKDIRTAMSFANERGKHRAGEQGVYSVTYCNDH</sequence>
<protein>
    <submittedName>
        <fullName evidence="2">Uncharacterized protein</fullName>
    </submittedName>
</protein>
<organism evidence="2 3">
    <name type="scientific">Biomphalaria pfeifferi</name>
    <name type="common">Bloodfluke planorb</name>
    <name type="synonym">Freshwater snail</name>
    <dbReference type="NCBI Taxonomy" id="112525"/>
    <lineage>
        <taxon>Eukaryota</taxon>
        <taxon>Metazoa</taxon>
        <taxon>Spiralia</taxon>
        <taxon>Lophotrochozoa</taxon>
        <taxon>Mollusca</taxon>
        <taxon>Gastropoda</taxon>
        <taxon>Heterobranchia</taxon>
        <taxon>Euthyneura</taxon>
        <taxon>Panpulmonata</taxon>
        <taxon>Hygrophila</taxon>
        <taxon>Lymnaeoidea</taxon>
        <taxon>Planorbidae</taxon>
        <taxon>Biomphalaria</taxon>
    </lineage>
</organism>
<dbReference type="AlphaFoldDB" id="A0AAD8BKT7"/>
<evidence type="ECO:0000313" key="3">
    <source>
        <dbReference type="Proteomes" id="UP001233172"/>
    </source>
</evidence>
<feature type="region of interest" description="Disordered" evidence="1">
    <location>
        <begin position="1"/>
        <end position="34"/>
    </location>
</feature>
<dbReference type="EMBL" id="JASAOG010000062">
    <property type="protein sequence ID" value="KAK0056396.1"/>
    <property type="molecule type" value="Genomic_DNA"/>
</dbReference>